<evidence type="ECO:0000256" key="2">
    <source>
        <dbReference type="ARBA" id="ARBA00022490"/>
    </source>
</evidence>
<dbReference type="InterPro" id="IPR027640">
    <property type="entry name" value="Kinesin-like_fam"/>
</dbReference>
<keyword evidence="14" id="KW-1185">Reference proteome</keyword>
<dbReference type="InterPro" id="IPR001752">
    <property type="entry name" value="Kinesin_motor_dom"/>
</dbReference>
<evidence type="ECO:0000256" key="7">
    <source>
        <dbReference type="ARBA" id="ARBA00023175"/>
    </source>
</evidence>
<name>S2JCA0_MUCC1</name>
<dbReference type="GO" id="GO:0005524">
    <property type="term" value="F:ATP binding"/>
    <property type="evidence" value="ECO:0007669"/>
    <property type="project" value="UniProtKB-UniRule"/>
</dbReference>
<evidence type="ECO:0000256" key="6">
    <source>
        <dbReference type="ARBA" id="ARBA00023054"/>
    </source>
</evidence>
<feature type="compositionally biased region" description="Polar residues" evidence="11">
    <location>
        <begin position="50"/>
        <end position="66"/>
    </location>
</feature>
<comment type="subcellular location">
    <subcellularLocation>
        <location evidence="1">Cytoplasm</location>
        <location evidence="1">Cytoskeleton</location>
    </subcellularLocation>
</comment>
<evidence type="ECO:0000256" key="8">
    <source>
        <dbReference type="ARBA" id="ARBA00023212"/>
    </source>
</evidence>
<feature type="coiled-coil region" evidence="10">
    <location>
        <begin position="131"/>
        <end position="193"/>
    </location>
</feature>
<dbReference type="Pfam" id="PF00225">
    <property type="entry name" value="Kinesin"/>
    <property type="match status" value="1"/>
</dbReference>
<evidence type="ECO:0000256" key="5">
    <source>
        <dbReference type="ARBA" id="ARBA00022840"/>
    </source>
</evidence>
<feature type="compositionally biased region" description="Low complexity" evidence="11">
    <location>
        <begin position="68"/>
        <end position="108"/>
    </location>
</feature>
<dbReference type="FunCoup" id="S2JCA0">
    <property type="interactions" value="232"/>
</dbReference>
<organism evidence="13 14">
    <name type="scientific">Mucor circinelloides f. circinelloides (strain 1006PhL)</name>
    <name type="common">Mucormycosis agent</name>
    <name type="synonym">Calyptromyces circinelloides</name>
    <dbReference type="NCBI Taxonomy" id="1220926"/>
    <lineage>
        <taxon>Eukaryota</taxon>
        <taxon>Fungi</taxon>
        <taxon>Fungi incertae sedis</taxon>
        <taxon>Mucoromycota</taxon>
        <taxon>Mucoromycotina</taxon>
        <taxon>Mucoromycetes</taxon>
        <taxon>Mucorales</taxon>
        <taxon>Mucorineae</taxon>
        <taxon>Mucoraceae</taxon>
        <taxon>Mucor</taxon>
    </lineage>
</organism>
<dbReference type="GO" id="GO:0090307">
    <property type="term" value="P:mitotic spindle assembly"/>
    <property type="evidence" value="ECO:0007669"/>
    <property type="project" value="UniProtKB-ARBA"/>
</dbReference>
<evidence type="ECO:0000256" key="1">
    <source>
        <dbReference type="ARBA" id="ARBA00004245"/>
    </source>
</evidence>
<evidence type="ECO:0000256" key="11">
    <source>
        <dbReference type="SAM" id="MobiDB-lite"/>
    </source>
</evidence>
<dbReference type="InterPro" id="IPR027417">
    <property type="entry name" value="P-loop_NTPase"/>
</dbReference>
<dbReference type="PROSITE" id="PS50067">
    <property type="entry name" value="KINESIN_MOTOR_2"/>
    <property type="match status" value="1"/>
</dbReference>
<evidence type="ECO:0000259" key="12">
    <source>
        <dbReference type="PROSITE" id="PS50067"/>
    </source>
</evidence>
<keyword evidence="4 9" id="KW-0547">Nucleotide-binding</keyword>
<evidence type="ECO:0000256" key="9">
    <source>
        <dbReference type="PROSITE-ProRule" id="PRU00283"/>
    </source>
</evidence>
<keyword evidence="3" id="KW-0493">Microtubule</keyword>
<dbReference type="FunFam" id="3.40.850.10:FF:000065">
    <property type="entry name" value="Kinesin-like protein"/>
    <property type="match status" value="1"/>
</dbReference>
<feature type="compositionally biased region" description="Polar residues" evidence="11">
    <location>
        <begin position="1"/>
        <end position="11"/>
    </location>
</feature>
<evidence type="ECO:0000256" key="3">
    <source>
        <dbReference type="ARBA" id="ARBA00022701"/>
    </source>
</evidence>
<evidence type="ECO:0000256" key="10">
    <source>
        <dbReference type="SAM" id="Coils"/>
    </source>
</evidence>
<dbReference type="AlphaFoldDB" id="S2JCA0"/>
<proteinExistence type="inferred from homology"/>
<dbReference type="VEuPathDB" id="FungiDB:HMPREF1544_07133"/>
<keyword evidence="7 9" id="KW-0505">Motor protein</keyword>
<feature type="region of interest" description="Disordered" evidence="11">
    <location>
        <begin position="1"/>
        <end position="128"/>
    </location>
</feature>
<dbReference type="STRING" id="1220926.S2JCA0"/>
<comment type="similarity">
    <text evidence="9">Belongs to the TRAFAC class myosin-kinesin ATPase superfamily. Kinesin family.</text>
</comment>
<dbReference type="InParanoid" id="S2JCA0"/>
<dbReference type="PRINTS" id="PR00380">
    <property type="entry name" value="KINESINHEAVY"/>
</dbReference>
<dbReference type="PANTHER" id="PTHR47972">
    <property type="entry name" value="KINESIN-LIKE PROTEIN KLP-3"/>
    <property type="match status" value="1"/>
</dbReference>
<feature type="compositionally biased region" description="Basic and acidic residues" evidence="11">
    <location>
        <begin position="12"/>
        <end position="23"/>
    </location>
</feature>
<reference evidence="14" key="1">
    <citation type="submission" date="2013-05" db="EMBL/GenBank/DDBJ databases">
        <title>The Genome sequence of Mucor circinelloides f. circinelloides 1006PhL.</title>
        <authorList>
            <consortium name="The Broad Institute Genomics Platform"/>
            <person name="Cuomo C."/>
            <person name="Earl A."/>
            <person name="Findley K."/>
            <person name="Lee S.C."/>
            <person name="Walker B."/>
            <person name="Young S."/>
            <person name="Zeng Q."/>
            <person name="Gargeya S."/>
            <person name="Fitzgerald M."/>
            <person name="Haas B."/>
            <person name="Abouelleil A."/>
            <person name="Allen A.W."/>
            <person name="Alvarado L."/>
            <person name="Arachchi H.M."/>
            <person name="Berlin A.M."/>
            <person name="Chapman S.B."/>
            <person name="Gainer-Dewar J."/>
            <person name="Goldberg J."/>
            <person name="Griggs A."/>
            <person name="Gujja S."/>
            <person name="Hansen M."/>
            <person name="Howarth C."/>
            <person name="Imamovic A."/>
            <person name="Ireland A."/>
            <person name="Larimer J."/>
            <person name="McCowan C."/>
            <person name="Murphy C."/>
            <person name="Pearson M."/>
            <person name="Poon T.W."/>
            <person name="Priest M."/>
            <person name="Roberts A."/>
            <person name="Saif S."/>
            <person name="Shea T."/>
            <person name="Sisk P."/>
            <person name="Sykes S."/>
            <person name="Wortman J."/>
            <person name="Nusbaum C."/>
            <person name="Birren B."/>
        </authorList>
    </citation>
    <scope>NUCLEOTIDE SEQUENCE [LARGE SCALE GENOMIC DNA]</scope>
    <source>
        <strain evidence="14">1006PhL</strain>
    </source>
</reference>
<keyword evidence="6 10" id="KW-0175">Coiled coil</keyword>
<accession>S2JCA0</accession>
<keyword evidence="2" id="KW-0963">Cytoplasm</keyword>
<gene>
    <name evidence="13" type="ORF">HMPREF1544_07133</name>
</gene>
<dbReference type="Proteomes" id="UP000014254">
    <property type="component" value="Unassembled WGS sequence"/>
</dbReference>
<feature type="region of interest" description="Disordered" evidence="11">
    <location>
        <begin position="223"/>
        <end position="246"/>
    </location>
</feature>
<dbReference type="OMA" id="CTKRPRD"/>
<feature type="binding site" evidence="9">
    <location>
        <begin position="417"/>
        <end position="424"/>
    </location>
    <ligand>
        <name>ATP</name>
        <dbReference type="ChEBI" id="CHEBI:30616"/>
    </ligand>
</feature>
<dbReference type="EMBL" id="KE123997">
    <property type="protein sequence ID" value="EPB86057.1"/>
    <property type="molecule type" value="Genomic_DNA"/>
</dbReference>
<dbReference type="CDD" id="cd01366">
    <property type="entry name" value="KISc_C_terminal"/>
    <property type="match status" value="1"/>
</dbReference>
<dbReference type="OrthoDB" id="3176171at2759"/>
<evidence type="ECO:0000313" key="14">
    <source>
        <dbReference type="Proteomes" id="UP000014254"/>
    </source>
</evidence>
<sequence>MNNSVTNNSKLQSKDTIVKRKADSSSGIKRQRQRPRLDMNQAPRIPVRSTLASRSNHNSPTSTAERLSNISASSIASSSRLSNASINSNSSKTSVASSSSTKSMSASTRTRKPPLEKTKKSIPTWDTKGRLNQLQAQLTETSEEVNEIEKLQQDLESSLQSKDTMLREAMQKVADLEHTIQETEERHRDELNKIREKFVSKNRELIYSNDRRKKQFAGFESELSTTDFEHRQTERAIEDEERENTTLKTQKRHVEESLSELDAATRSKRLKKKSLISALAAAEEKSATLSNHIESKSRYIQELQRSLLENEKLRRKDHDKLQELKGNIRVFCRVRPAVNSKTEPNLINARFFGDDNESMELTEQTSSTLGKSITKSHTFTFDRVFSPEASQKDCFEEISQLVQSALDGFNVCIFAYGQTGSGKTFTMQGPSSPTEETSGMIPRAVQQIYEVVQQLKQFGWEYKMEGQFLEIYNETINDLLGNSSNYGKIKHEIHHEKNGKTSVTEMTSVVLDSPSKVKLMLRKANQNRATGATNMNERSSRSHSVFTLQLTGHNAATGENTAGILNLIDLAGSERLSMSGSTGDRLRETQAINKSLSCLGDVIHALINNKEGGHIPYRNSKLTYLLRNSLGGNCKTLMFVNVSPLMEHFGESLCSLRFATKVSLWEGLGGDLCQ</sequence>
<evidence type="ECO:0000256" key="4">
    <source>
        <dbReference type="ARBA" id="ARBA00022741"/>
    </source>
</evidence>
<dbReference type="SMART" id="SM00129">
    <property type="entry name" value="KISc"/>
    <property type="match status" value="1"/>
</dbReference>
<keyword evidence="8" id="KW-0206">Cytoskeleton</keyword>
<dbReference type="GO" id="GO:0007018">
    <property type="term" value="P:microtubule-based movement"/>
    <property type="evidence" value="ECO:0007669"/>
    <property type="project" value="InterPro"/>
</dbReference>
<dbReference type="GO" id="GO:0005874">
    <property type="term" value="C:microtubule"/>
    <property type="evidence" value="ECO:0007669"/>
    <property type="project" value="UniProtKB-KW"/>
</dbReference>
<dbReference type="SUPFAM" id="SSF52540">
    <property type="entry name" value="P-loop containing nucleoside triphosphate hydrolases"/>
    <property type="match status" value="1"/>
</dbReference>
<protein>
    <submittedName>
        <fullName evidence="13">Kinesin family member C1</fullName>
    </submittedName>
</protein>
<dbReference type="PANTHER" id="PTHR47972:SF45">
    <property type="entry name" value="PROTEIN CLARET SEGREGATIONAL"/>
    <property type="match status" value="1"/>
</dbReference>
<dbReference type="eggNOG" id="KOG0239">
    <property type="taxonomic scope" value="Eukaryota"/>
</dbReference>
<evidence type="ECO:0000313" key="13">
    <source>
        <dbReference type="EMBL" id="EPB86057.1"/>
    </source>
</evidence>
<keyword evidence="5 9" id="KW-0067">ATP-binding</keyword>
<dbReference type="InterPro" id="IPR036961">
    <property type="entry name" value="Kinesin_motor_dom_sf"/>
</dbReference>
<feature type="compositionally biased region" description="Basic and acidic residues" evidence="11">
    <location>
        <begin position="227"/>
        <end position="236"/>
    </location>
</feature>
<feature type="domain" description="Kinesin motor" evidence="12">
    <location>
        <begin position="327"/>
        <end position="665"/>
    </location>
</feature>
<dbReference type="GO" id="GO:0008017">
    <property type="term" value="F:microtubule binding"/>
    <property type="evidence" value="ECO:0007669"/>
    <property type="project" value="InterPro"/>
</dbReference>
<dbReference type="GO" id="GO:0003777">
    <property type="term" value="F:microtubule motor activity"/>
    <property type="evidence" value="ECO:0007669"/>
    <property type="project" value="InterPro"/>
</dbReference>
<dbReference type="Gene3D" id="3.40.850.10">
    <property type="entry name" value="Kinesin motor domain"/>
    <property type="match status" value="1"/>
</dbReference>